<protein>
    <submittedName>
        <fullName evidence="1">Uncharacterized protein</fullName>
    </submittedName>
</protein>
<proteinExistence type="predicted"/>
<sequence length="206" mass="24459">MSKKFLRTPYEPGVSLRWDIYHRQFRVEVTGMFEYPEDDSIYGTYKNKGTLIICETSTFTDAVNKLKIMYKANSWPFRDKDEDYYYDPDLGRDMGPINFYPMTVIIYDRHNRKVLGGELLNGGITWAHPITNETELYKMHKKFWDEGSGEHRWNDYETARQMWHKAGLLLLHVVDSKYQLHDEINANAFFSQDTIISWKSRFRGNA</sequence>
<organism evidence="1 2">
    <name type="scientific">Xenorhabdus griffiniae</name>
    <dbReference type="NCBI Taxonomy" id="351672"/>
    <lineage>
        <taxon>Bacteria</taxon>
        <taxon>Pseudomonadati</taxon>
        <taxon>Pseudomonadota</taxon>
        <taxon>Gammaproteobacteria</taxon>
        <taxon>Enterobacterales</taxon>
        <taxon>Morganellaceae</taxon>
        <taxon>Xenorhabdus</taxon>
    </lineage>
</organism>
<evidence type="ECO:0000313" key="2">
    <source>
        <dbReference type="Proteomes" id="UP001300348"/>
    </source>
</evidence>
<dbReference type="RefSeq" id="WP_189758004.1">
    <property type="nucleotide sequence ID" value="NZ_CAWPOC010000001.1"/>
</dbReference>
<keyword evidence="2" id="KW-1185">Reference proteome</keyword>
<dbReference type="Proteomes" id="UP001300348">
    <property type="component" value="Chromosome"/>
</dbReference>
<evidence type="ECO:0000313" key="1">
    <source>
        <dbReference type="EMBL" id="WNH01079.1"/>
    </source>
</evidence>
<gene>
    <name evidence="1" type="ORF">QL112_014670</name>
</gene>
<dbReference type="GeneID" id="88856825"/>
<dbReference type="EMBL" id="CP133647">
    <property type="protein sequence ID" value="WNH01079.1"/>
    <property type="molecule type" value="Genomic_DNA"/>
</dbReference>
<reference evidence="1 2" key="1">
    <citation type="journal article" date="2023" name="Access Microbiol">
        <title>The genome of a steinernematid-associated Pseudomonas piscis bacterium encodes the biosynthesis of insect toxins.</title>
        <authorList>
            <person name="Awori R.M."/>
            <person name="Hendre P."/>
            <person name="Amugune N.O."/>
        </authorList>
    </citation>
    <scope>NUCLEOTIDE SEQUENCE [LARGE SCALE GENOMIC DNA]</scope>
    <source>
        <strain evidence="1 2">97</strain>
    </source>
</reference>
<accession>A0ABY9XER3</accession>
<name>A0ABY9XER3_9GAMM</name>